<dbReference type="SUPFAM" id="SSF47473">
    <property type="entry name" value="EF-hand"/>
    <property type="match status" value="1"/>
</dbReference>
<dbReference type="RefSeq" id="XP_014151753.1">
    <property type="nucleotide sequence ID" value="XM_014296278.1"/>
</dbReference>
<dbReference type="Gene3D" id="1.10.238.10">
    <property type="entry name" value="EF-hand"/>
    <property type="match status" value="1"/>
</dbReference>
<dbReference type="GeneID" id="25910198"/>
<dbReference type="EMBL" id="KQ242615">
    <property type="protein sequence ID" value="KNC77851.1"/>
    <property type="molecule type" value="Genomic_DNA"/>
</dbReference>
<keyword evidence="5" id="KW-1185">Reference proteome</keyword>
<dbReference type="SMART" id="SM00054">
    <property type="entry name" value="EFh"/>
    <property type="match status" value="1"/>
</dbReference>
<dbReference type="InterPro" id="IPR002048">
    <property type="entry name" value="EF_hand_dom"/>
</dbReference>
<dbReference type="InterPro" id="IPR050403">
    <property type="entry name" value="Myosin_RLC"/>
</dbReference>
<evidence type="ECO:0000313" key="5">
    <source>
        <dbReference type="Proteomes" id="UP000054560"/>
    </source>
</evidence>
<protein>
    <recommendedName>
        <fullName evidence="3">EF-hand domain-containing protein</fullName>
    </recommendedName>
</protein>
<proteinExistence type="predicted"/>
<evidence type="ECO:0000313" key="4">
    <source>
        <dbReference type="EMBL" id="KNC77851.1"/>
    </source>
</evidence>
<dbReference type="GO" id="GO:0005509">
    <property type="term" value="F:calcium ion binding"/>
    <property type="evidence" value="ECO:0007669"/>
    <property type="project" value="InterPro"/>
</dbReference>
<organism evidence="4 5">
    <name type="scientific">Sphaeroforma arctica JP610</name>
    <dbReference type="NCBI Taxonomy" id="667725"/>
    <lineage>
        <taxon>Eukaryota</taxon>
        <taxon>Ichthyosporea</taxon>
        <taxon>Ichthyophonida</taxon>
        <taxon>Sphaeroforma</taxon>
    </lineage>
</organism>
<dbReference type="STRING" id="667725.A0A0L0FMW0"/>
<dbReference type="Proteomes" id="UP000054560">
    <property type="component" value="Unassembled WGS sequence"/>
</dbReference>
<dbReference type="OrthoDB" id="429467at2759"/>
<dbReference type="Pfam" id="PF13405">
    <property type="entry name" value="EF-hand_6"/>
    <property type="match status" value="1"/>
</dbReference>
<dbReference type="InterPro" id="IPR011992">
    <property type="entry name" value="EF-hand-dom_pair"/>
</dbReference>
<keyword evidence="1" id="KW-0677">Repeat</keyword>
<dbReference type="PROSITE" id="PS50222">
    <property type="entry name" value="EF_HAND_2"/>
    <property type="match status" value="1"/>
</dbReference>
<feature type="domain" description="EF-hand" evidence="3">
    <location>
        <begin position="5"/>
        <end position="37"/>
    </location>
</feature>
<name>A0A0L0FMW0_9EUKA</name>
<reference evidence="4 5" key="1">
    <citation type="submission" date="2011-02" db="EMBL/GenBank/DDBJ databases">
        <title>The Genome Sequence of Sphaeroforma arctica JP610.</title>
        <authorList>
            <consortium name="The Broad Institute Genome Sequencing Platform"/>
            <person name="Russ C."/>
            <person name="Cuomo C."/>
            <person name="Young S.K."/>
            <person name="Zeng Q."/>
            <person name="Gargeya S."/>
            <person name="Alvarado L."/>
            <person name="Berlin A."/>
            <person name="Chapman S.B."/>
            <person name="Chen Z."/>
            <person name="Freedman E."/>
            <person name="Gellesch M."/>
            <person name="Goldberg J."/>
            <person name="Griggs A."/>
            <person name="Gujja S."/>
            <person name="Heilman E."/>
            <person name="Heiman D."/>
            <person name="Howarth C."/>
            <person name="Mehta T."/>
            <person name="Neiman D."/>
            <person name="Pearson M."/>
            <person name="Roberts A."/>
            <person name="Saif S."/>
            <person name="Shea T."/>
            <person name="Shenoy N."/>
            <person name="Sisk P."/>
            <person name="Stolte C."/>
            <person name="Sykes S."/>
            <person name="White J."/>
            <person name="Yandava C."/>
            <person name="Burger G."/>
            <person name="Gray M.W."/>
            <person name="Holland P.W.H."/>
            <person name="King N."/>
            <person name="Lang F.B.F."/>
            <person name="Roger A.J."/>
            <person name="Ruiz-Trillo I."/>
            <person name="Haas B."/>
            <person name="Nusbaum C."/>
            <person name="Birren B."/>
        </authorList>
    </citation>
    <scope>NUCLEOTIDE SEQUENCE [LARGE SCALE GENOMIC DNA]</scope>
    <source>
        <strain evidence="4 5">JP610</strain>
    </source>
</reference>
<dbReference type="AlphaFoldDB" id="A0A0L0FMW0"/>
<evidence type="ECO:0000256" key="1">
    <source>
        <dbReference type="ARBA" id="ARBA00022737"/>
    </source>
</evidence>
<keyword evidence="2" id="KW-0106">Calcium</keyword>
<feature type="non-terminal residue" evidence="4">
    <location>
        <position position="37"/>
    </location>
</feature>
<dbReference type="InterPro" id="IPR018247">
    <property type="entry name" value="EF_Hand_1_Ca_BS"/>
</dbReference>
<sequence length="37" mass="4418">MFDQEQIAEFKEAFNLIDYDHDGFISTKDLEETYNSL</sequence>
<evidence type="ECO:0000256" key="2">
    <source>
        <dbReference type="ARBA" id="ARBA00022837"/>
    </source>
</evidence>
<gene>
    <name evidence="4" type="ORF">SARC_09694</name>
</gene>
<accession>A0A0L0FMW0</accession>
<evidence type="ECO:0000259" key="3">
    <source>
        <dbReference type="PROSITE" id="PS50222"/>
    </source>
</evidence>
<dbReference type="PANTHER" id="PTHR23049">
    <property type="entry name" value="MYOSIN REGULATORY LIGHT CHAIN 2"/>
    <property type="match status" value="1"/>
</dbReference>
<dbReference type="PROSITE" id="PS00018">
    <property type="entry name" value="EF_HAND_1"/>
    <property type="match status" value="1"/>
</dbReference>